<dbReference type="PANTHER" id="PTHR10366:SF562">
    <property type="entry name" value="ALDEHYDE REDUCTASE II (AFU_ORTHOLOGUE AFUA_1G11360)"/>
    <property type="match status" value="1"/>
</dbReference>
<dbReference type="GO" id="GO:0016616">
    <property type="term" value="F:oxidoreductase activity, acting on the CH-OH group of donors, NAD or NADP as acceptor"/>
    <property type="evidence" value="ECO:0007669"/>
    <property type="project" value="TreeGrafter"/>
</dbReference>
<dbReference type="AlphaFoldDB" id="A0A5N5XBP2"/>
<dbReference type="Gene3D" id="3.40.50.720">
    <property type="entry name" value="NAD(P)-binding Rossmann-like Domain"/>
    <property type="match status" value="1"/>
</dbReference>
<proteinExistence type="inferred from homology"/>
<evidence type="ECO:0000313" key="4">
    <source>
        <dbReference type="EMBL" id="KAB8078129.1"/>
    </source>
</evidence>
<evidence type="ECO:0000259" key="3">
    <source>
        <dbReference type="Pfam" id="PF01370"/>
    </source>
</evidence>
<name>A0A5N5XBP2_9EURO</name>
<organism evidence="4 5">
    <name type="scientific">Aspergillus leporis</name>
    <dbReference type="NCBI Taxonomy" id="41062"/>
    <lineage>
        <taxon>Eukaryota</taxon>
        <taxon>Fungi</taxon>
        <taxon>Dikarya</taxon>
        <taxon>Ascomycota</taxon>
        <taxon>Pezizomycotina</taxon>
        <taxon>Eurotiomycetes</taxon>
        <taxon>Eurotiomycetidae</taxon>
        <taxon>Eurotiales</taxon>
        <taxon>Aspergillaceae</taxon>
        <taxon>Aspergillus</taxon>
        <taxon>Aspergillus subgen. Circumdati</taxon>
    </lineage>
</organism>
<evidence type="ECO:0000256" key="2">
    <source>
        <dbReference type="ARBA" id="ARBA00023445"/>
    </source>
</evidence>
<reference evidence="4 5" key="1">
    <citation type="submission" date="2019-04" db="EMBL/GenBank/DDBJ databases">
        <title>Friends and foes A comparative genomics study of 23 Aspergillus species from section Flavi.</title>
        <authorList>
            <consortium name="DOE Joint Genome Institute"/>
            <person name="Kjaerbolling I."/>
            <person name="Vesth T."/>
            <person name="Frisvad J.C."/>
            <person name="Nybo J.L."/>
            <person name="Theobald S."/>
            <person name="Kildgaard S."/>
            <person name="Isbrandt T."/>
            <person name="Kuo A."/>
            <person name="Sato A."/>
            <person name="Lyhne E.K."/>
            <person name="Kogle M.E."/>
            <person name="Wiebenga A."/>
            <person name="Kun R.S."/>
            <person name="Lubbers R.J."/>
            <person name="Makela M.R."/>
            <person name="Barry K."/>
            <person name="Chovatia M."/>
            <person name="Clum A."/>
            <person name="Daum C."/>
            <person name="Haridas S."/>
            <person name="He G."/>
            <person name="LaButti K."/>
            <person name="Lipzen A."/>
            <person name="Mondo S."/>
            <person name="Riley R."/>
            <person name="Salamov A."/>
            <person name="Simmons B.A."/>
            <person name="Magnuson J.K."/>
            <person name="Henrissat B."/>
            <person name="Mortensen U.H."/>
            <person name="Larsen T.O."/>
            <person name="Devries R.P."/>
            <person name="Grigoriev I.V."/>
            <person name="Machida M."/>
            <person name="Baker S.E."/>
            <person name="Andersen M.R."/>
        </authorList>
    </citation>
    <scope>NUCLEOTIDE SEQUENCE [LARGE SCALE GENOMIC DNA]</scope>
    <source>
        <strain evidence="4 5">CBS 151.66</strain>
    </source>
</reference>
<dbReference type="InterPro" id="IPR001509">
    <property type="entry name" value="Epimerase_deHydtase"/>
</dbReference>
<dbReference type="SUPFAM" id="SSF51735">
    <property type="entry name" value="NAD(P)-binding Rossmann-fold domains"/>
    <property type="match status" value="1"/>
</dbReference>
<dbReference type="OrthoDB" id="2735536at2759"/>
<dbReference type="EMBL" id="ML732161">
    <property type="protein sequence ID" value="KAB8078129.1"/>
    <property type="molecule type" value="Genomic_DNA"/>
</dbReference>
<dbReference type="Proteomes" id="UP000326565">
    <property type="component" value="Unassembled WGS sequence"/>
</dbReference>
<protein>
    <submittedName>
        <fullName evidence="4">NAD dependent epimerase/dehydratase</fullName>
    </submittedName>
</protein>
<comment type="similarity">
    <text evidence="2">Belongs to the NAD(P)-dependent epimerase/dehydratase family. Dihydroflavonol-4-reductase subfamily.</text>
</comment>
<keyword evidence="1" id="KW-0560">Oxidoreductase</keyword>
<feature type="domain" description="NAD-dependent epimerase/dehydratase" evidence="3">
    <location>
        <begin position="15"/>
        <end position="255"/>
    </location>
</feature>
<sequence length="342" mass="38249">MLTSKDLALPKGSRVLVTGANGYIASHVVDQLLKLGYIVRGTVRTPKPWLDEYFQQKYGDNVFETAVVTTFENQDGIDGVLGDVDGIVHAASDVTWNPDPENVIPWVVKATTNILEAAAKRSAVKRVVLVSSSSASFLSIPCPEGRVIDEKSWNDEAVRAAWDQSTPSKIKGFIVYGASKTEGERQAWKWVEEHQPHYTFNTVLPCFNVGKILHPEIFGSTMGHVRKLLSGDASATALFLDQWFVDVEDVARLCVVGTLDREVNSERIFAFGEQTNWIEVVSILRELRPNNKLISDPIGEFVRDRTEVVPKKRAEELLRRFYKQPGFITLRDSLEMGIEGLE</sequence>
<accession>A0A5N5XBP2</accession>
<evidence type="ECO:0000313" key="5">
    <source>
        <dbReference type="Proteomes" id="UP000326565"/>
    </source>
</evidence>
<evidence type="ECO:0000256" key="1">
    <source>
        <dbReference type="ARBA" id="ARBA00023002"/>
    </source>
</evidence>
<dbReference type="Pfam" id="PF01370">
    <property type="entry name" value="Epimerase"/>
    <property type="match status" value="1"/>
</dbReference>
<gene>
    <name evidence="4" type="ORF">BDV29DRAFT_153052</name>
</gene>
<dbReference type="InterPro" id="IPR036291">
    <property type="entry name" value="NAD(P)-bd_dom_sf"/>
</dbReference>
<dbReference type="PANTHER" id="PTHR10366">
    <property type="entry name" value="NAD DEPENDENT EPIMERASE/DEHYDRATASE"/>
    <property type="match status" value="1"/>
</dbReference>
<keyword evidence="5" id="KW-1185">Reference proteome</keyword>
<dbReference type="InterPro" id="IPR050425">
    <property type="entry name" value="NAD(P)_dehydrat-like"/>
</dbReference>